<feature type="transmembrane region" description="Helical" evidence="2">
    <location>
        <begin position="706"/>
        <end position="724"/>
    </location>
</feature>
<evidence type="ECO:0000256" key="3">
    <source>
        <dbReference type="SAM" id="SignalP"/>
    </source>
</evidence>
<comment type="caution">
    <text evidence="4">The sequence shown here is derived from an EMBL/GenBank/DDBJ whole genome shotgun (WGS) entry which is preliminary data.</text>
</comment>
<evidence type="ECO:0000313" key="5">
    <source>
        <dbReference type="Proteomes" id="UP001610818"/>
    </source>
</evidence>
<evidence type="ECO:0000256" key="2">
    <source>
        <dbReference type="SAM" id="Phobius"/>
    </source>
</evidence>
<feature type="chain" id="PRO_5047306806" description="Secreted protein" evidence="3">
    <location>
        <begin position="45"/>
        <end position="735"/>
    </location>
</feature>
<keyword evidence="2" id="KW-0472">Membrane</keyword>
<feature type="region of interest" description="Disordered" evidence="1">
    <location>
        <begin position="341"/>
        <end position="367"/>
    </location>
</feature>
<keyword evidence="2" id="KW-1133">Transmembrane helix</keyword>
<keyword evidence="2" id="KW-0812">Transmembrane</keyword>
<organism evidence="4 5">
    <name type="scientific">Streptomyces longisporoflavus</name>
    <dbReference type="NCBI Taxonomy" id="28044"/>
    <lineage>
        <taxon>Bacteria</taxon>
        <taxon>Bacillati</taxon>
        <taxon>Actinomycetota</taxon>
        <taxon>Actinomycetes</taxon>
        <taxon>Kitasatosporales</taxon>
        <taxon>Streptomycetaceae</taxon>
        <taxon>Streptomyces</taxon>
    </lineage>
</organism>
<reference evidence="4 5" key="1">
    <citation type="submission" date="2024-10" db="EMBL/GenBank/DDBJ databases">
        <title>The Natural Products Discovery Center: Release of the First 8490 Sequenced Strains for Exploring Actinobacteria Biosynthetic Diversity.</title>
        <authorList>
            <person name="Kalkreuter E."/>
            <person name="Kautsar S.A."/>
            <person name="Yang D."/>
            <person name="Bader C.D."/>
            <person name="Teijaro C.N."/>
            <person name="Fluegel L."/>
            <person name="Davis C.M."/>
            <person name="Simpson J.R."/>
            <person name="Lauterbach L."/>
            <person name="Steele A.D."/>
            <person name="Gui C."/>
            <person name="Meng S."/>
            <person name="Li G."/>
            <person name="Viehrig K."/>
            <person name="Ye F."/>
            <person name="Su P."/>
            <person name="Kiefer A.F."/>
            <person name="Nichols A."/>
            <person name="Cepeda A.J."/>
            <person name="Yan W."/>
            <person name="Fan B."/>
            <person name="Jiang Y."/>
            <person name="Adhikari A."/>
            <person name="Zheng C.-J."/>
            <person name="Schuster L."/>
            <person name="Cowan T.M."/>
            <person name="Smanski M.J."/>
            <person name="Chevrette M.G."/>
            <person name="De Carvalho L.P.S."/>
            <person name="Shen B."/>
        </authorList>
    </citation>
    <scope>NUCLEOTIDE SEQUENCE [LARGE SCALE GENOMIC DNA]</scope>
    <source>
        <strain evidence="4 5">NPDC017990</strain>
    </source>
</reference>
<dbReference type="Proteomes" id="UP001610818">
    <property type="component" value="Unassembled WGS sequence"/>
</dbReference>
<protein>
    <recommendedName>
        <fullName evidence="6">Secreted protein</fullName>
    </recommendedName>
</protein>
<evidence type="ECO:0000313" key="4">
    <source>
        <dbReference type="EMBL" id="MFH8544538.1"/>
    </source>
</evidence>
<keyword evidence="5" id="KW-1185">Reference proteome</keyword>
<feature type="compositionally biased region" description="Gly residues" evidence="1">
    <location>
        <begin position="350"/>
        <end position="367"/>
    </location>
</feature>
<name>A0ABW7QHU2_9ACTN</name>
<keyword evidence="3" id="KW-0732">Signal</keyword>
<feature type="region of interest" description="Disordered" evidence="1">
    <location>
        <begin position="262"/>
        <end position="283"/>
    </location>
</feature>
<dbReference type="EMBL" id="JBIRGQ010000001">
    <property type="protein sequence ID" value="MFH8544538.1"/>
    <property type="molecule type" value="Genomic_DNA"/>
</dbReference>
<dbReference type="RefSeq" id="WP_397708379.1">
    <property type="nucleotide sequence ID" value="NZ_JBIRGN010000001.1"/>
</dbReference>
<proteinExistence type="predicted"/>
<gene>
    <name evidence="4" type="ORF">ACH4F9_05930</name>
</gene>
<feature type="region of interest" description="Disordered" evidence="1">
    <location>
        <begin position="42"/>
        <end position="61"/>
    </location>
</feature>
<evidence type="ECO:0000256" key="1">
    <source>
        <dbReference type="SAM" id="MobiDB-lite"/>
    </source>
</evidence>
<feature type="region of interest" description="Disordered" evidence="1">
    <location>
        <begin position="646"/>
        <end position="693"/>
    </location>
</feature>
<evidence type="ECO:0008006" key="6">
    <source>
        <dbReference type="Google" id="ProtNLM"/>
    </source>
</evidence>
<sequence length="735" mass="80234">MHRWNMICPRADRPARRRRWAALLLVVVTAVAALLGAGSGMAPAAGPDDPPTPPVYSKWGPPLTEAHFDEHDFIIDANGVPHRLTKDGDNSYAVAAYPFIIEQLEKSGLGYDSKTKTGFTYVFQFDTSDYVKKGVIANGATAGTTADLLKLAWSNGQLLSVDVVDVTGTSESETTPTDLKHFTSTVNNKLGMNPKAPHLRKQADNVVFVAHNRSQAEVVAKLWEENPHVRVIHIGSGYDTGEFEAGNAALKQAAGHLFTARPPDCPPTPARSTQRPSGDPGMQHAAFSVRRATGCGEPSPQKAGGLAQGLAAGARDTGGIDFTRLELRYLADPGPGHNLRYSFRAPVTGPGRGSGRGSGKASGRGGALTGLADARRASDSLFTWLQLKPSTFWVNLNPDEPDRIIDSRLGRTDTGRVLLDADLMLKKTTGKLIHPDTKLGAKYWRSLSGECTSFRTWIVPSPATVHTRGDELHILKAPLDVQMETQYREQRGDSSAASCPQQSARVQEHNESMFRRLILPRVVEAVNSAPDYADLRRVYLSRVAAEWYRELSLRKSTTYGKMIDAGDIDAYATREKWKPRDTFDAYVRSYTKHEFEVTHRTRKDDRVYTRTYIYGGVDFTDVRFTSLSGDAMRSAWPTVARNVGQSLDEPTRDRANGQIWFGGGVPAQDSGEKEKGRGQGGDTSETLGLPAGEEDGGGLTAVVERWLLPVGAALFGAVVLQSLIRRRRARRRAGG</sequence>
<feature type="signal peptide" evidence="3">
    <location>
        <begin position="1"/>
        <end position="44"/>
    </location>
</feature>
<accession>A0ABW7QHU2</accession>